<dbReference type="STRING" id="453582.SAMN05421580_10291"/>
<keyword evidence="2" id="KW-1185">Reference proteome</keyword>
<dbReference type="Proteomes" id="UP000186221">
    <property type="component" value="Unassembled WGS sequence"/>
</dbReference>
<sequence length="50" mass="5163">MDAFAFAPIIFPVSCTILSETGGALAASIPFPTQEANPTCANRAMTRSSS</sequence>
<name>A0A1N7JRX7_9RHOB</name>
<evidence type="ECO:0000313" key="2">
    <source>
        <dbReference type="Proteomes" id="UP000186221"/>
    </source>
</evidence>
<organism evidence="1 2">
    <name type="scientific">Rhodobacter aestuarii</name>
    <dbReference type="NCBI Taxonomy" id="453582"/>
    <lineage>
        <taxon>Bacteria</taxon>
        <taxon>Pseudomonadati</taxon>
        <taxon>Pseudomonadota</taxon>
        <taxon>Alphaproteobacteria</taxon>
        <taxon>Rhodobacterales</taxon>
        <taxon>Rhodobacter group</taxon>
        <taxon>Rhodobacter</taxon>
    </lineage>
</organism>
<dbReference type="AlphaFoldDB" id="A0A1N7JRX7"/>
<dbReference type="EMBL" id="FTOG01000002">
    <property type="protein sequence ID" value="SIS52093.1"/>
    <property type="molecule type" value="Genomic_DNA"/>
</dbReference>
<accession>A0A1N7JRX7</accession>
<proteinExistence type="predicted"/>
<reference evidence="2" key="1">
    <citation type="submission" date="2017-01" db="EMBL/GenBank/DDBJ databases">
        <authorList>
            <person name="Varghese N."/>
            <person name="Submissions S."/>
        </authorList>
    </citation>
    <scope>NUCLEOTIDE SEQUENCE [LARGE SCALE GENOMIC DNA]</scope>
    <source>
        <strain evidence="2">DSM 19945</strain>
    </source>
</reference>
<gene>
    <name evidence="1" type="ORF">SAMN05421580_10291</name>
</gene>
<evidence type="ECO:0000313" key="1">
    <source>
        <dbReference type="EMBL" id="SIS52093.1"/>
    </source>
</evidence>
<protein>
    <submittedName>
        <fullName evidence="1">Uncharacterized protein</fullName>
    </submittedName>
</protein>